<gene>
    <name evidence="1" type="ORF">ATANTOWER_030737</name>
</gene>
<evidence type="ECO:0000313" key="1">
    <source>
        <dbReference type="EMBL" id="MED6244197.1"/>
    </source>
</evidence>
<evidence type="ECO:0000313" key="2">
    <source>
        <dbReference type="Proteomes" id="UP001345963"/>
    </source>
</evidence>
<dbReference type="Proteomes" id="UP001345963">
    <property type="component" value="Unassembled WGS sequence"/>
</dbReference>
<accession>A0ABU7B104</accession>
<protein>
    <submittedName>
        <fullName evidence="1">Uncharacterized protein</fullName>
    </submittedName>
</protein>
<reference evidence="1 2" key="1">
    <citation type="submission" date="2021-07" db="EMBL/GenBank/DDBJ databases">
        <authorList>
            <person name="Palmer J.M."/>
        </authorList>
    </citation>
    <scope>NUCLEOTIDE SEQUENCE [LARGE SCALE GENOMIC DNA]</scope>
    <source>
        <strain evidence="1 2">AT_MEX2019</strain>
        <tissue evidence="1">Muscle</tissue>
    </source>
</reference>
<sequence length="73" mass="8014">MAPLQESTRETSLIITSAQSTDGKYLIQLPGLSSNLREVAGHNTIQTRLRAGFLSVEDLDSSNSDLHLKSEDR</sequence>
<proteinExistence type="predicted"/>
<comment type="caution">
    <text evidence="1">The sequence shown here is derived from an EMBL/GenBank/DDBJ whole genome shotgun (WGS) entry which is preliminary data.</text>
</comment>
<organism evidence="1 2">
    <name type="scientific">Ataeniobius toweri</name>
    <dbReference type="NCBI Taxonomy" id="208326"/>
    <lineage>
        <taxon>Eukaryota</taxon>
        <taxon>Metazoa</taxon>
        <taxon>Chordata</taxon>
        <taxon>Craniata</taxon>
        <taxon>Vertebrata</taxon>
        <taxon>Euteleostomi</taxon>
        <taxon>Actinopterygii</taxon>
        <taxon>Neopterygii</taxon>
        <taxon>Teleostei</taxon>
        <taxon>Neoteleostei</taxon>
        <taxon>Acanthomorphata</taxon>
        <taxon>Ovalentaria</taxon>
        <taxon>Atherinomorphae</taxon>
        <taxon>Cyprinodontiformes</taxon>
        <taxon>Goodeidae</taxon>
        <taxon>Ataeniobius</taxon>
    </lineage>
</organism>
<dbReference type="EMBL" id="JAHUTI010039422">
    <property type="protein sequence ID" value="MED6244197.1"/>
    <property type="molecule type" value="Genomic_DNA"/>
</dbReference>
<name>A0ABU7B104_9TELE</name>
<keyword evidence="2" id="KW-1185">Reference proteome</keyword>